<evidence type="ECO:0000313" key="4">
    <source>
        <dbReference type="Proteomes" id="UP001189429"/>
    </source>
</evidence>
<feature type="domain" description="PLOD1-3-like GT" evidence="2">
    <location>
        <begin position="464"/>
        <end position="695"/>
    </location>
</feature>
<dbReference type="InterPro" id="IPR057589">
    <property type="entry name" value="GT_PLOD"/>
</dbReference>
<comment type="caution">
    <text evidence="3">The sequence shown here is derived from an EMBL/GenBank/DDBJ whole genome shotgun (WGS) entry which is preliminary data.</text>
</comment>
<reference evidence="3" key="1">
    <citation type="submission" date="2023-10" db="EMBL/GenBank/DDBJ databases">
        <authorList>
            <person name="Chen Y."/>
            <person name="Shah S."/>
            <person name="Dougan E. K."/>
            <person name="Thang M."/>
            <person name="Chan C."/>
        </authorList>
    </citation>
    <scope>NUCLEOTIDE SEQUENCE [LARGE SCALE GENOMIC DNA]</scope>
</reference>
<feature type="compositionally biased region" description="Pro residues" evidence="1">
    <location>
        <begin position="448"/>
        <end position="457"/>
    </location>
</feature>
<feature type="region of interest" description="Disordered" evidence="1">
    <location>
        <begin position="321"/>
        <end position="457"/>
    </location>
</feature>
<evidence type="ECO:0000313" key="3">
    <source>
        <dbReference type="EMBL" id="CAK0900774.1"/>
    </source>
</evidence>
<dbReference type="EMBL" id="CAUYUJ010020837">
    <property type="protein sequence ID" value="CAK0900774.1"/>
    <property type="molecule type" value="Genomic_DNA"/>
</dbReference>
<dbReference type="Proteomes" id="UP001189429">
    <property type="component" value="Unassembled WGS sequence"/>
</dbReference>
<sequence>MKKPIPSDVWVFVPWASEYLAQRLVRGIYIQGLQEAGDGAEVGPIQLGGPAAMVAIEAASGSGGPEGRGACCLADGFHAIWAVGLARNAVERQGAAKLAQAAALFAGLASRRRILKRAPSLRELMASFDGEAVDGAMGATLARGIGVGEEASNPVDANLAMAVAQANLHNAAEPLRLQRASTPAPVHPKAGEAVLGASVRKYHLEDLFSQRGEVAHASFVHDKRWKRQPMALGESKRHKDAKVALAALRAGYKFFASDDYQVATQWESEPPAVGAGSDGKEKTVPPFPNCEARGQQMGWITLRCTYHISARNATASSWRAMRWPGPGRLTPARKASDDEQLAQDLDRPPGTLSPRKRDDHAARALESRRAAAKGCEVNDGKGKPRGGKAGIARPGAGLAQIGASVQTGGPERSWRPRGLRMRPRGPAARAASSAARSAAAAANVRSTPAPPRPPGAPELPRAAHVIACCTEYRQETAILQRSATRNGFAFHAVGVGEPWGGFATKFLCYERALQALVGADIAPDDVVILTDAWDTVILGGVDELLAKVAAVPAGTLLCGSERVCGPNHFLVGRIEALYPEDRTPWRYPNSGGLVGPASVMQALMHALVHQAGSGRLAAEENDQVHLHEFLLDQADAGSPFPLQLDVSCSVFQCMYEEAPQWHVEARDDANENTRPRIVNNLTGERPVVAHGNGHTGRWFLSALFAEMRLLQFLGLRMEELAHLPHEMPVAPGTAVTEEVKAQYCPWWYMPGMHKARCRVAHGSAGQGATDGFATFYMIRDMQRRTPGWMPGG</sequence>
<feature type="compositionally biased region" description="Basic and acidic residues" evidence="1">
    <location>
        <begin position="355"/>
        <end position="369"/>
    </location>
</feature>
<dbReference type="CDD" id="cd22997">
    <property type="entry name" value="GT_LH"/>
    <property type="match status" value="1"/>
</dbReference>
<accession>A0ABN9XQB1</accession>
<keyword evidence="4" id="KW-1185">Reference proteome</keyword>
<gene>
    <name evidence="3" type="ORF">PCOR1329_LOCUS77981</name>
</gene>
<dbReference type="Pfam" id="PF25342">
    <property type="entry name" value="GT_PLOD"/>
    <property type="match status" value="1"/>
</dbReference>
<feature type="compositionally biased region" description="Low complexity" evidence="1">
    <location>
        <begin position="424"/>
        <end position="447"/>
    </location>
</feature>
<organism evidence="3 4">
    <name type="scientific">Prorocentrum cordatum</name>
    <dbReference type="NCBI Taxonomy" id="2364126"/>
    <lineage>
        <taxon>Eukaryota</taxon>
        <taxon>Sar</taxon>
        <taxon>Alveolata</taxon>
        <taxon>Dinophyceae</taxon>
        <taxon>Prorocentrales</taxon>
        <taxon>Prorocentraceae</taxon>
        <taxon>Prorocentrum</taxon>
    </lineage>
</organism>
<name>A0ABN9XQB1_9DINO</name>
<protein>
    <recommendedName>
        <fullName evidence="2">PLOD1-3-like GT domain-containing protein</fullName>
    </recommendedName>
</protein>
<evidence type="ECO:0000259" key="2">
    <source>
        <dbReference type="Pfam" id="PF25342"/>
    </source>
</evidence>
<proteinExistence type="predicted"/>
<evidence type="ECO:0000256" key="1">
    <source>
        <dbReference type="SAM" id="MobiDB-lite"/>
    </source>
</evidence>